<dbReference type="CDD" id="cd02252">
    <property type="entry name" value="nylC_like"/>
    <property type="match status" value="1"/>
</dbReference>
<comment type="caution">
    <text evidence="3">The sequence shown here is derived from an EMBL/GenBank/DDBJ whole genome shotgun (WGS) entry which is preliminary data.</text>
</comment>
<proteinExistence type="inferred from homology"/>
<dbReference type="EMBL" id="BAAAOS010000018">
    <property type="protein sequence ID" value="GAA1569803.1"/>
    <property type="molecule type" value="Genomic_DNA"/>
</dbReference>
<dbReference type="Pfam" id="PF03576">
    <property type="entry name" value="Peptidase_S58"/>
    <property type="match status" value="1"/>
</dbReference>
<dbReference type="SUPFAM" id="SSF56266">
    <property type="entry name" value="DmpA/ArgJ-like"/>
    <property type="match status" value="1"/>
</dbReference>
<dbReference type="RefSeq" id="WP_344212969.1">
    <property type="nucleotide sequence ID" value="NZ_BAAAOS010000018.1"/>
</dbReference>
<evidence type="ECO:0000256" key="1">
    <source>
        <dbReference type="ARBA" id="ARBA00007068"/>
    </source>
</evidence>
<dbReference type="PANTHER" id="PTHR36512:SF3">
    <property type="entry name" value="BLR5678 PROTEIN"/>
    <property type="match status" value="1"/>
</dbReference>
<accession>A0ABP4P316</accession>
<evidence type="ECO:0000313" key="4">
    <source>
        <dbReference type="Proteomes" id="UP001500393"/>
    </source>
</evidence>
<sequence>MTTEQPGPHNAITDVPGVLVGQVERLDPPYLTGTTVVYLPSTAVAGVDVRGGAPGTRETDLLDPVNSNPGANAIVLTGGSAYGLEAASGVMAWLEEQGQGVRVGPGERDVVPIVPAAVIFDLGRGGGFQARPDHGWGRSAIEAASNGPVAEGNHGAGAGARAGDLKGGVGTASIRLPDGTTVGALVIVNAVGSAVDPQGRLLGSPYGLAEEFADLRTPTEPPPNLPDHATPAAPAPPPPEGPGTPPPGEPTPPSPGGLGEPALPPGRAEQAAPVMNTVIAVVATDVPLDKAAAKRMAMVAHDGLARAIDPVHTLLDGDAIFAVSTGQPPRLSVTDPAALSRLETVFAAGARTLARAIVRGMLAAETVETPAGKLISYRDAYPSAVRPE</sequence>
<dbReference type="InterPro" id="IPR016117">
    <property type="entry name" value="ArgJ-like_dom_sf"/>
</dbReference>
<name>A0ABP4P316_9ACTN</name>
<keyword evidence="4" id="KW-1185">Reference proteome</keyword>
<feature type="compositionally biased region" description="Pro residues" evidence="2">
    <location>
        <begin position="233"/>
        <end position="255"/>
    </location>
</feature>
<dbReference type="InterPro" id="IPR005321">
    <property type="entry name" value="Peptidase_S58_DmpA"/>
</dbReference>
<dbReference type="Gene3D" id="3.60.70.12">
    <property type="entry name" value="L-amino peptidase D-ALA esterase/amidase"/>
    <property type="match status" value="1"/>
</dbReference>
<protein>
    <submittedName>
        <fullName evidence="3">P1 family peptidase</fullName>
    </submittedName>
</protein>
<gene>
    <name evidence="3" type="ORF">GCM10009789_24150</name>
</gene>
<organism evidence="3 4">
    <name type="scientific">Kribbella sancticallisti</name>
    <dbReference type="NCBI Taxonomy" id="460087"/>
    <lineage>
        <taxon>Bacteria</taxon>
        <taxon>Bacillati</taxon>
        <taxon>Actinomycetota</taxon>
        <taxon>Actinomycetes</taxon>
        <taxon>Propionibacteriales</taxon>
        <taxon>Kribbellaceae</taxon>
        <taxon>Kribbella</taxon>
    </lineage>
</organism>
<evidence type="ECO:0000256" key="2">
    <source>
        <dbReference type="SAM" id="MobiDB-lite"/>
    </source>
</evidence>
<dbReference type="PANTHER" id="PTHR36512">
    <property type="entry name" value="D-AMINOPEPTIDASE"/>
    <property type="match status" value="1"/>
</dbReference>
<feature type="region of interest" description="Disordered" evidence="2">
    <location>
        <begin position="215"/>
        <end position="268"/>
    </location>
</feature>
<comment type="similarity">
    <text evidence="1">Belongs to the peptidase S58 family.</text>
</comment>
<reference evidence="4" key="1">
    <citation type="journal article" date="2019" name="Int. J. Syst. Evol. Microbiol.">
        <title>The Global Catalogue of Microorganisms (GCM) 10K type strain sequencing project: providing services to taxonomists for standard genome sequencing and annotation.</title>
        <authorList>
            <consortium name="The Broad Institute Genomics Platform"/>
            <consortium name="The Broad Institute Genome Sequencing Center for Infectious Disease"/>
            <person name="Wu L."/>
            <person name="Ma J."/>
        </authorList>
    </citation>
    <scope>NUCLEOTIDE SEQUENCE [LARGE SCALE GENOMIC DNA]</scope>
    <source>
        <strain evidence="4">JCM 14969</strain>
    </source>
</reference>
<evidence type="ECO:0000313" key="3">
    <source>
        <dbReference type="EMBL" id="GAA1569803.1"/>
    </source>
</evidence>
<dbReference type="Proteomes" id="UP001500393">
    <property type="component" value="Unassembled WGS sequence"/>
</dbReference>